<dbReference type="AlphaFoldDB" id="A0AAW6PDY1"/>
<reference evidence="1" key="1">
    <citation type="submission" date="2023-03" db="EMBL/GenBank/DDBJ databases">
        <title>Draft assemblies of triclosan tolerant bacteria isolated from returned activated sludge.</title>
        <authorList>
            <person name="Van Hamelsveld S."/>
        </authorList>
    </citation>
    <scope>NUCLEOTIDE SEQUENCE</scope>
    <source>
        <strain evidence="1">GW210015_S63</strain>
    </source>
</reference>
<sequence>MTDRYVEALAARVDGLGQAFLVLGALLNQQGLLDGQLLQARIRSRAEELDSPHPVVLEQMEHLADQLLRNYLHVRGLGRDEIERQIQSGKSRDD</sequence>
<protein>
    <submittedName>
        <fullName evidence="1">Uncharacterized protein</fullName>
    </submittedName>
</protein>
<dbReference type="EMBL" id="JARJLR010000483">
    <property type="protein sequence ID" value="MDF3845760.1"/>
    <property type="molecule type" value="Genomic_DNA"/>
</dbReference>
<dbReference type="Proteomes" id="UP001220662">
    <property type="component" value="Unassembled WGS sequence"/>
</dbReference>
<gene>
    <name evidence="1" type="ORF">P3W55_28975</name>
</gene>
<organism evidence="1 2">
    <name type="scientific">Pseudomonas citronellolis</name>
    <dbReference type="NCBI Taxonomy" id="53408"/>
    <lineage>
        <taxon>Bacteria</taxon>
        <taxon>Pseudomonadati</taxon>
        <taxon>Pseudomonadota</taxon>
        <taxon>Gammaproteobacteria</taxon>
        <taxon>Pseudomonadales</taxon>
        <taxon>Pseudomonadaceae</taxon>
        <taxon>Pseudomonas</taxon>
    </lineage>
</organism>
<dbReference type="RefSeq" id="WP_276216110.1">
    <property type="nucleotide sequence ID" value="NZ_JARJLR010000483.1"/>
</dbReference>
<accession>A0AAW6PDY1</accession>
<proteinExistence type="predicted"/>
<evidence type="ECO:0000313" key="2">
    <source>
        <dbReference type="Proteomes" id="UP001220662"/>
    </source>
</evidence>
<comment type="caution">
    <text evidence="1">The sequence shown here is derived from an EMBL/GenBank/DDBJ whole genome shotgun (WGS) entry which is preliminary data.</text>
</comment>
<name>A0AAW6PDY1_9PSED</name>
<evidence type="ECO:0000313" key="1">
    <source>
        <dbReference type="EMBL" id="MDF3845760.1"/>
    </source>
</evidence>